<dbReference type="RefSeq" id="WP_099505162.1">
    <property type="nucleotide sequence ID" value="NZ_CP026653.1"/>
</dbReference>
<protein>
    <submittedName>
        <fullName evidence="1">Uncharacterized protein</fullName>
    </submittedName>
</protein>
<gene>
    <name evidence="1" type="ORF">C4B68_40470</name>
</gene>
<keyword evidence="2" id="KW-1185">Reference proteome</keyword>
<name>A0ABN5IFB1_9ACTN</name>
<keyword evidence="1" id="KW-0614">Plasmid</keyword>
<organism evidence="1 2">
    <name type="scientific">Streptomyces dengpaensis</name>
    <dbReference type="NCBI Taxonomy" id="2049881"/>
    <lineage>
        <taxon>Bacteria</taxon>
        <taxon>Bacillati</taxon>
        <taxon>Actinomycetota</taxon>
        <taxon>Actinomycetes</taxon>
        <taxon>Kitasatosporales</taxon>
        <taxon>Streptomycetaceae</taxon>
        <taxon>Streptomyces</taxon>
    </lineage>
</organism>
<geneLocation type="plasmid" evidence="1 2">
    <name>unnamed1</name>
</geneLocation>
<evidence type="ECO:0000313" key="2">
    <source>
        <dbReference type="Proteomes" id="UP000238413"/>
    </source>
</evidence>
<reference evidence="1 2" key="1">
    <citation type="submission" date="2018-02" db="EMBL/GenBank/DDBJ databases">
        <title>Complete genome sequence of Streptomyces dengpaensis, the producer of angucyclines.</title>
        <authorList>
            <person name="Yumei L."/>
        </authorList>
    </citation>
    <scope>NUCLEOTIDE SEQUENCE [LARGE SCALE GENOMIC DNA]</scope>
    <source>
        <strain evidence="1 2">XZHG99</strain>
        <plasmid evidence="1 2">unnamed1</plasmid>
    </source>
</reference>
<sequence length="114" mass="12476">MPYDHDDDPENIVQTRKRQAGQLDYINSYYQLPERFGVRAAIGGRVRHTDGEGEIVDTAGQYLRLLLDGATEPVIRHATANIAYWSPTAGWVQAARLPDPCATAGAPHSTGASR</sequence>
<evidence type="ECO:0000313" key="1">
    <source>
        <dbReference type="EMBL" id="AVH61778.1"/>
    </source>
</evidence>
<dbReference type="Proteomes" id="UP000238413">
    <property type="component" value="Plasmid unnamed1"/>
</dbReference>
<proteinExistence type="predicted"/>
<accession>A0ABN5IFB1</accession>
<dbReference type="EMBL" id="CP026653">
    <property type="protein sequence ID" value="AVH61778.1"/>
    <property type="molecule type" value="Genomic_DNA"/>
</dbReference>